<feature type="chain" id="PRO_5040534067" description="Carboxylic ester hydrolase" evidence="4">
    <location>
        <begin position="20"/>
        <end position="539"/>
    </location>
</feature>
<keyword evidence="7" id="KW-1185">Reference proteome</keyword>
<dbReference type="Gene3D" id="3.40.50.1820">
    <property type="entry name" value="alpha/beta hydrolase"/>
    <property type="match status" value="1"/>
</dbReference>
<organism evidence="6 7">
    <name type="scientific">Russula ochroleuca</name>
    <dbReference type="NCBI Taxonomy" id="152965"/>
    <lineage>
        <taxon>Eukaryota</taxon>
        <taxon>Fungi</taxon>
        <taxon>Dikarya</taxon>
        <taxon>Basidiomycota</taxon>
        <taxon>Agaricomycotina</taxon>
        <taxon>Agaricomycetes</taxon>
        <taxon>Russulales</taxon>
        <taxon>Russulaceae</taxon>
        <taxon>Russula</taxon>
    </lineage>
</organism>
<evidence type="ECO:0000259" key="5">
    <source>
        <dbReference type="Pfam" id="PF00135"/>
    </source>
</evidence>
<dbReference type="PANTHER" id="PTHR45570">
    <property type="entry name" value="CARBOXYLIC ESTER HYDROLASE"/>
    <property type="match status" value="1"/>
</dbReference>
<reference evidence="6" key="2">
    <citation type="journal article" date="2020" name="Nat. Commun.">
        <title>Large-scale genome sequencing of mycorrhizal fungi provides insights into the early evolution of symbiotic traits.</title>
        <authorList>
            <person name="Miyauchi S."/>
            <person name="Kiss E."/>
            <person name="Kuo A."/>
            <person name="Drula E."/>
            <person name="Kohler A."/>
            <person name="Sanchez-Garcia M."/>
            <person name="Morin E."/>
            <person name="Andreopoulos B."/>
            <person name="Barry K.W."/>
            <person name="Bonito G."/>
            <person name="Buee M."/>
            <person name="Carver A."/>
            <person name="Chen C."/>
            <person name="Cichocki N."/>
            <person name="Clum A."/>
            <person name="Culley D."/>
            <person name="Crous P.W."/>
            <person name="Fauchery L."/>
            <person name="Girlanda M."/>
            <person name="Hayes R.D."/>
            <person name="Keri Z."/>
            <person name="LaButti K."/>
            <person name="Lipzen A."/>
            <person name="Lombard V."/>
            <person name="Magnuson J."/>
            <person name="Maillard F."/>
            <person name="Murat C."/>
            <person name="Nolan M."/>
            <person name="Ohm R.A."/>
            <person name="Pangilinan J."/>
            <person name="Pereira M.F."/>
            <person name="Perotto S."/>
            <person name="Peter M."/>
            <person name="Pfister S."/>
            <person name="Riley R."/>
            <person name="Sitrit Y."/>
            <person name="Stielow J.B."/>
            <person name="Szollosi G."/>
            <person name="Zifcakova L."/>
            <person name="Stursova M."/>
            <person name="Spatafora J.W."/>
            <person name="Tedersoo L."/>
            <person name="Vaario L.M."/>
            <person name="Yamada A."/>
            <person name="Yan M."/>
            <person name="Wang P."/>
            <person name="Xu J."/>
            <person name="Bruns T."/>
            <person name="Baldrian P."/>
            <person name="Vilgalys R."/>
            <person name="Dunand C."/>
            <person name="Henrissat B."/>
            <person name="Grigoriev I.V."/>
            <person name="Hibbett D."/>
            <person name="Nagy L.G."/>
            <person name="Martin F.M."/>
        </authorList>
    </citation>
    <scope>NUCLEOTIDE SEQUENCE</scope>
    <source>
        <strain evidence="6">Prilba</strain>
    </source>
</reference>
<keyword evidence="4" id="KW-0732">Signal</keyword>
<proteinExistence type="inferred from homology"/>
<dbReference type="PANTHER" id="PTHR45570:SF1">
    <property type="entry name" value="CARBOXYLIC ESTER HYDROLASE"/>
    <property type="match status" value="1"/>
</dbReference>
<dbReference type="EMBL" id="WHVB01000010">
    <property type="protein sequence ID" value="KAF8479170.1"/>
    <property type="molecule type" value="Genomic_DNA"/>
</dbReference>
<dbReference type="SUPFAM" id="SSF53474">
    <property type="entry name" value="alpha/beta-Hydrolases"/>
    <property type="match status" value="1"/>
</dbReference>
<dbReference type="GO" id="GO:0016787">
    <property type="term" value="F:hydrolase activity"/>
    <property type="evidence" value="ECO:0007669"/>
    <property type="project" value="UniProtKB-KW"/>
</dbReference>
<feature type="signal peptide" evidence="4">
    <location>
        <begin position="1"/>
        <end position="19"/>
    </location>
</feature>
<protein>
    <recommendedName>
        <fullName evidence="4">Carboxylic ester hydrolase</fullName>
        <ecNumber evidence="4">3.1.1.-</ecNumber>
    </recommendedName>
</protein>
<accession>A0A9P5MUP0</accession>
<evidence type="ECO:0000256" key="1">
    <source>
        <dbReference type="ARBA" id="ARBA00005964"/>
    </source>
</evidence>
<dbReference type="Pfam" id="PF00135">
    <property type="entry name" value="COesterase"/>
    <property type="match status" value="1"/>
</dbReference>
<keyword evidence="3 4" id="KW-0378">Hydrolase</keyword>
<comment type="caution">
    <text evidence="6">The sequence shown here is derived from an EMBL/GenBank/DDBJ whole genome shotgun (WGS) entry which is preliminary data.</text>
</comment>
<dbReference type="InterPro" id="IPR029058">
    <property type="entry name" value="AB_hydrolase_fold"/>
</dbReference>
<dbReference type="PROSITE" id="PS01173">
    <property type="entry name" value="LIPASE_GDXG_HIS"/>
    <property type="match status" value="1"/>
</dbReference>
<evidence type="ECO:0000256" key="4">
    <source>
        <dbReference type="RuleBase" id="RU361235"/>
    </source>
</evidence>
<comment type="similarity">
    <text evidence="2">Belongs to the 'GDXG' lipolytic enzyme family.</text>
</comment>
<dbReference type="EC" id="3.1.1.-" evidence="4"/>
<dbReference type="Proteomes" id="UP000759537">
    <property type="component" value="Unassembled WGS sequence"/>
</dbReference>
<dbReference type="OrthoDB" id="408631at2759"/>
<dbReference type="PROSITE" id="PS00122">
    <property type="entry name" value="CARBOXYLESTERASE_B_1"/>
    <property type="match status" value="1"/>
</dbReference>
<comment type="similarity">
    <text evidence="1 4">Belongs to the type-B carboxylesterase/lipase family.</text>
</comment>
<reference evidence="6" key="1">
    <citation type="submission" date="2019-10" db="EMBL/GenBank/DDBJ databases">
        <authorList>
            <consortium name="DOE Joint Genome Institute"/>
            <person name="Kuo A."/>
            <person name="Miyauchi S."/>
            <person name="Kiss E."/>
            <person name="Drula E."/>
            <person name="Kohler A."/>
            <person name="Sanchez-Garcia M."/>
            <person name="Andreopoulos B."/>
            <person name="Barry K.W."/>
            <person name="Bonito G."/>
            <person name="Buee M."/>
            <person name="Carver A."/>
            <person name="Chen C."/>
            <person name="Cichocki N."/>
            <person name="Clum A."/>
            <person name="Culley D."/>
            <person name="Crous P.W."/>
            <person name="Fauchery L."/>
            <person name="Girlanda M."/>
            <person name="Hayes R."/>
            <person name="Keri Z."/>
            <person name="LaButti K."/>
            <person name="Lipzen A."/>
            <person name="Lombard V."/>
            <person name="Magnuson J."/>
            <person name="Maillard F."/>
            <person name="Morin E."/>
            <person name="Murat C."/>
            <person name="Nolan M."/>
            <person name="Ohm R."/>
            <person name="Pangilinan J."/>
            <person name="Pereira M."/>
            <person name="Perotto S."/>
            <person name="Peter M."/>
            <person name="Riley R."/>
            <person name="Sitrit Y."/>
            <person name="Stielow B."/>
            <person name="Szollosi G."/>
            <person name="Zifcakova L."/>
            <person name="Stursova M."/>
            <person name="Spatafora J.W."/>
            <person name="Tedersoo L."/>
            <person name="Vaario L.-M."/>
            <person name="Yamada A."/>
            <person name="Yan M."/>
            <person name="Wang P."/>
            <person name="Xu J."/>
            <person name="Bruns T."/>
            <person name="Baldrian P."/>
            <person name="Vilgalys R."/>
            <person name="Henrissat B."/>
            <person name="Grigoriev I.V."/>
            <person name="Hibbett D."/>
            <person name="Nagy L.G."/>
            <person name="Martin F.M."/>
        </authorList>
    </citation>
    <scope>NUCLEOTIDE SEQUENCE</scope>
    <source>
        <strain evidence="6">Prilba</strain>
    </source>
</reference>
<evidence type="ECO:0000256" key="3">
    <source>
        <dbReference type="ARBA" id="ARBA00022801"/>
    </source>
</evidence>
<dbReference type="InterPro" id="IPR002168">
    <property type="entry name" value="Lipase_GDXG_HIS_AS"/>
</dbReference>
<feature type="domain" description="Carboxylesterase type B" evidence="5">
    <location>
        <begin position="59"/>
        <end position="500"/>
    </location>
</feature>
<evidence type="ECO:0000256" key="2">
    <source>
        <dbReference type="ARBA" id="ARBA00010515"/>
    </source>
</evidence>
<evidence type="ECO:0000313" key="6">
    <source>
        <dbReference type="EMBL" id="KAF8479170.1"/>
    </source>
</evidence>
<dbReference type="InterPro" id="IPR002018">
    <property type="entry name" value="CarbesteraseB"/>
</dbReference>
<dbReference type="AlphaFoldDB" id="A0A9P5MUP0"/>
<evidence type="ECO:0000313" key="7">
    <source>
        <dbReference type="Proteomes" id="UP000759537"/>
    </source>
</evidence>
<sequence>MVPFAFIFAPLLIAVVVSASPHQSRPHSSRSILCGPLVVTPIGIAEGTIPINGISQFPVKYASAQRWQNPVVMGLWELPNGSLNPSTPPKSCPQNSLNPSQYSEDCLSMLLYAPSAIAQNTKLPVFLWIHGGSFISGSATAPGLNGTPLAYATDTIVAVVQYRLGALAFNSPDGRTNFAVQDIIASLKFLHTVLPSFGGDVSKITVAGQSSGANLIRALLATPSAAPLFQSAILHSDPMDYGFLSPTVQSKLQQYFNEQINCSAGDASCINSLTLSAVLSASNALYNNGMNIDPSATWEEPMRPVHDGVLITSTLDSSSPFPHVSKPIILSTVVDEAGPAIYGSITSPLDASTYEEIVDSSFGESCASNLLAYPGYQVPTLSGGQTADARIQLQQMGTDQVWRCPTWTFARSWTQNGGSAFVAQYTVGATYPDNENIPFCSEAGVVCHEDDIEIVFGTVPNPTSAQSSLISEVQARYKSFLLTGNPNPSGAVFPLWSPATTGNFSAQYLGSPGTAAVGACNTQFWGTTNVPYDYQVYGI</sequence>
<dbReference type="InterPro" id="IPR019826">
    <property type="entry name" value="Carboxylesterase_B_AS"/>
</dbReference>
<gene>
    <name evidence="6" type="ORF">DFH94DRAFT_748044</name>
</gene>
<name>A0A9P5MUP0_9AGAM</name>